<keyword evidence="1" id="KW-1133">Transmembrane helix</keyword>
<name>A0A0G1CBB2_9BACT</name>
<reference evidence="2 3" key="1">
    <citation type="journal article" date="2015" name="Nature">
        <title>rRNA introns, odd ribosomes, and small enigmatic genomes across a large radiation of phyla.</title>
        <authorList>
            <person name="Brown C.T."/>
            <person name="Hug L.A."/>
            <person name="Thomas B.C."/>
            <person name="Sharon I."/>
            <person name="Castelle C.J."/>
            <person name="Singh A."/>
            <person name="Wilkins M.J."/>
            <person name="Williams K.H."/>
            <person name="Banfield J.F."/>
        </authorList>
    </citation>
    <scope>NUCLEOTIDE SEQUENCE [LARGE SCALE GENOMIC DNA]</scope>
</reference>
<evidence type="ECO:0000256" key="1">
    <source>
        <dbReference type="SAM" id="Phobius"/>
    </source>
</evidence>
<gene>
    <name evidence="2" type="ORF">UV58_C0007G0035</name>
</gene>
<accession>A0A0G1CBB2</accession>
<dbReference type="AlphaFoldDB" id="A0A0G1CBB2"/>
<proteinExistence type="predicted"/>
<protein>
    <recommendedName>
        <fullName evidence="4">Fimbrial assembly family protein</fullName>
    </recommendedName>
</protein>
<dbReference type="Proteomes" id="UP000034810">
    <property type="component" value="Unassembled WGS sequence"/>
</dbReference>
<organism evidence="2 3">
    <name type="scientific">Candidatus Wolfebacteria bacterium GW2011_GWC1_43_10</name>
    <dbReference type="NCBI Taxonomy" id="1619011"/>
    <lineage>
        <taxon>Bacteria</taxon>
        <taxon>Candidatus Wolfeibacteriota</taxon>
    </lineage>
</organism>
<keyword evidence="1" id="KW-0812">Transmembrane</keyword>
<dbReference type="EMBL" id="LCFA01000007">
    <property type="protein sequence ID" value="KKS82684.1"/>
    <property type="molecule type" value="Genomic_DNA"/>
</dbReference>
<comment type="caution">
    <text evidence="2">The sequence shown here is derived from an EMBL/GenBank/DDBJ whole genome shotgun (WGS) entry which is preliminary data.</text>
</comment>
<evidence type="ECO:0000313" key="3">
    <source>
        <dbReference type="Proteomes" id="UP000034810"/>
    </source>
</evidence>
<keyword evidence="1" id="KW-0472">Membrane</keyword>
<evidence type="ECO:0000313" key="2">
    <source>
        <dbReference type="EMBL" id="KKS82684.1"/>
    </source>
</evidence>
<evidence type="ECO:0008006" key="4">
    <source>
        <dbReference type="Google" id="ProtNLM"/>
    </source>
</evidence>
<sequence length="188" mass="20992">MADLNFSSVTPRSHKEEVSSVGFPWRIFVIALVVFGLTLVLWAGMSFGYTPYIKSEIKKVEAELDTLSTTFDESQQKDFISFYSQLYNIRNLSATHTYPSKIFDFIESSIYPTVRLSNLQVNLASGETRIEGIAVDYETLANQISALKNNTSVESVSLDTSRKAEAKDGGGTFFSLKIILNKKFLISS</sequence>
<feature type="transmembrane region" description="Helical" evidence="1">
    <location>
        <begin position="27"/>
        <end position="49"/>
    </location>
</feature>